<dbReference type="Proteomes" id="UP001237642">
    <property type="component" value="Unassembled WGS sequence"/>
</dbReference>
<dbReference type="PANTHER" id="PTHR34223">
    <property type="entry name" value="OS11G0201299 PROTEIN"/>
    <property type="match status" value="1"/>
</dbReference>
<dbReference type="SUPFAM" id="SSF52047">
    <property type="entry name" value="RNI-like"/>
    <property type="match status" value="1"/>
</dbReference>
<accession>A0AAD8H0S7</accession>
<dbReference type="SUPFAM" id="SSF81383">
    <property type="entry name" value="F-box domain"/>
    <property type="match status" value="1"/>
</dbReference>
<dbReference type="AlphaFoldDB" id="A0AAD8H0S7"/>
<name>A0AAD8H0S7_9APIA</name>
<sequence length="629" mass="71842">MGSRAKKKVRTKPDNEGEDRISGLPDELIHKIYSFLDAKEAVQASVLSKRWKLIWTTLPCLGFGRYDSLPFDDISRYTMFIRHVLSNRNHDSHLSELKMYVPEKLTVKRSVSNKRFRGCVIDKFIQYAISHNVHELNIYCSMNNRRKPIQLSTFSSNSMKKLTLDMLLHEDFALDLPALTTLHLKKPYRYNRNVPESLFTFLPALRTLCLDSSDLSEMSFSLPNLTTLHLDHCRLPRRVWDLPALLSLHLDHINLRENMSEMFSSLVNLKHLTLYLRSGSTERDHSISCPLLLNLDIRTDFQYRSNGKIVVSAPQLCNFSSFGIFSIKVEALELENVEIKLKGWFKYVGNVDKKKYYQRFTSMLSGLRSAKNLSFDLESIEALSEIINIQASVSSPFINLKYLKLPKEYKESSLSSALKSYLLGDCPRATIVTSMAQNNRIHQTRAVSLVDAKGANQTDPLVGGVGNDPVSSSKGNRDFGLWQGHEVHSDFVCLLDRIMHKYPKTFEHFTTKNKKLCTMNLNMLCTTLNDFTKISMTEVSSEMIVEYRDVFACLQNQGFDISWLVNRLNYIEHLRFSKPLIPELHAIDCDIQDLQALRMAKMTEIQNAFGTMGTDLAAGSIGYDLLSGP</sequence>
<dbReference type="Gene3D" id="1.20.1280.50">
    <property type="match status" value="1"/>
</dbReference>
<feature type="compositionally biased region" description="Basic residues" evidence="1">
    <location>
        <begin position="1"/>
        <end position="10"/>
    </location>
</feature>
<dbReference type="InterPro" id="IPR036047">
    <property type="entry name" value="F-box-like_dom_sf"/>
</dbReference>
<gene>
    <name evidence="3" type="ORF">POM88_043311</name>
</gene>
<dbReference type="InterPro" id="IPR053197">
    <property type="entry name" value="F-box_SCFL_complex_component"/>
</dbReference>
<dbReference type="CDD" id="cd22160">
    <property type="entry name" value="F-box_AtFBL13-like"/>
    <property type="match status" value="1"/>
</dbReference>
<dbReference type="PROSITE" id="PS50181">
    <property type="entry name" value="FBOX"/>
    <property type="match status" value="1"/>
</dbReference>
<organism evidence="3 4">
    <name type="scientific">Heracleum sosnowskyi</name>
    <dbReference type="NCBI Taxonomy" id="360622"/>
    <lineage>
        <taxon>Eukaryota</taxon>
        <taxon>Viridiplantae</taxon>
        <taxon>Streptophyta</taxon>
        <taxon>Embryophyta</taxon>
        <taxon>Tracheophyta</taxon>
        <taxon>Spermatophyta</taxon>
        <taxon>Magnoliopsida</taxon>
        <taxon>eudicotyledons</taxon>
        <taxon>Gunneridae</taxon>
        <taxon>Pentapetalae</taxon>
        <taxon>asterids</taxon>
        <taxon>campanulids</taxon>
        <taxon>Apiales</taxon>
        <taxon>Apiaceae</taxon>
        <taxon>Apioideae</taxon>
        <taxon>apioid superclade</taxon>
        <taxon>Tordylieae</taxon>
        <taxon>Tordyliinae</taxon>
        <taxon>Heracleum</taxon>
    </lineage>
</organism>
<feature type="region of interest" description="Disordered" evidence="1">
    <location>
        <begin position="1"/>
        <end position="22"/>
    </location>
</feature>
<reference evidence="3" key="1">
    <citation type="submission" date="2023-02" db="EMBL/GenBank/DDBJ databases">
        <title>Genome of toxic invasive species Heracleum sosnowskyi carries increased number of genes despite the absence of recent whole-genome duplications.</title>
        <authorList>
            <person name="Schelkunov M."/>
            <person name="Shtratnikova V."/>
            <person name="Makarenko M."/>
            <person name="Klepikova A."/>
            <person name="Omelchenko D."/>
            <person name="Novikova G."/>
            <person name="Obukhova E."/>
            <person name="Bogdanov V."/>
            <person name="Penin A."/>
            <person name="Logacheva M."/>
        </authorList>
    </citation>
    <scope>NUCLEOTIDE SEQUENCE</scope>
    <source>
        <strain evidence="3">Hsosn_3</strain>
        <tissue evidence="3">Leaf</tissue>
    </source>
</reference>
<dbReference type="InterPro" id="IPR001810">
    <property type="entry name" value="F-box_dom"/>
</dbReference>
<dbReference type="InterPro" id="IPR053781">
    <property type="entry name" value="F-box_AtFBL13-like"/>
</dbReference>
<reference evidence="3" key="2">
    <citation type="submission" date="2023-05" db="EMBL/GenBank/DDBJ databases">
        <authorList>
            <person name="Schelkunov M.I."/>
        </authorList>
    </citation>
    <scope>NUCLEOTIDE SEQUENCE</scope>
    <source>
        <strain evidence="3">Hsosn_3</strain>
        <tissue evidence="3">Leaf</tissue>
    </source>
</reference>
<evidence type="ECO:0000313" key="4">
    <source>
        <dbReference type="Proteomes" id="UP001237642"/>
    </source>
</evidence>
<dbReference type="Pfam" id="PF00646">
    <property type="entry name" value="F-box"/>
    <property type="match status" value="1"/>
</dbReference>
<evidence type="ECO:0000313" key="3">
    <source>
        <dbReference type="EMBL" id="KAK1358837.1"/>
    </source>
</evidence>
<comment type="caution">
    <text evidence="3">The sequence shown here is derived from an EMBL/GenBank/DDBJ whole genome shotgun (WGS) entry which is preliminary data.</text>
</comment>
<proteinExistence type="predicted"/>
<dbReference type="PANTHER" id="PTHR34223:SF51">
    <property type="entry name" value="OS06G0556300 PROTEIN"/>
    <property type="match status" value="1"/>
</dbReference>
<protein>
    <recommendedName>
        <fullName evidence="2">F-box domain-containing protein</fullName>
    </recommendedName>
</protein>
<feature type="domain" description="F-box" evidence="2">
    <location>
        <begin position="18"/>
        <end position="54"/>
    </location>
</feature>
<evidence type="ECO:0000259" key="2">
    <source>
        <dbReference type="PROSITE" id="PS50181"/>
    </source>
</evidence>
<dbReference type="Gene3D" id="3.80.10.10">
    <property type="entry name" value="Ribonuclease Inhibitor"/>
    <property type="match status" value="1"/>
</dbReference>
<feature type="compositionally biased region" description="Basic and acidic residues" evidence="1">
    <location>
        <begin position="11"/>
        <end position="21"/>
    </location>
</feature>
<dbReference type="InterPro" id="IPR032675">
    <property type="entry name" value="LRR_dom_sf"/>
</dbReference>
<dbReference type="EMBL" id="JAUIZM010000010">
    <property type="protein sequence ID" value="KAK1358837.1"/>
    <property type="molecule type" value="Genomic_DNA"/>
</dbReference>
<evidence type="ECO:0000256" key="1">
    <source>
        <dbReference type="SAM" id="MobiDB-lite"/>
    </source>
</evidence>
<keyword evidence="4" id="KW-1185">Reference proteome</keyword>